<protein>
    <submittedName>
        <fullName evidence="1">Uncharacterized protein</fullName>
    </submittedName>
</protein>
<organism evidence="1 2">
    <name type="scientific">Ceratodon purpureus</name>
    <name type="common">Fire moss</name>
    <name type="synonym">Dicranum purpureum</name>
    <dbReference type="NCBI Taxonomy" id="3225"/>
    <lineage>
        <taxon>Eukaryota</taxon>
        <taxon>Viridiplantae</taxon>
        <taxon>Streptophyta</taxon>
        <taxon>Embryophyta</taxon>
        <taxon>Bryophyta</taxon>
        <taxon>Bryophytina</taxon>
        <taxon>Bryopsida</taxon>
        <taxon>Dicranidae</taxon>
        <taxon>Pseudoditrichales</taxon>
        <taxon>Ditrichaceae</taxon>
        <taxon>Ceratodon</taxon>
    </lineage>
</organism>
<comment type="caution">
    <text evidence="1">The sequence shown here is derived from an EMBL/GenBank/DDBJ whole genome shotgun (WGS) entry which is preliminary data.</text>
</comment>
<accession>A0A8T0IK94</accession>
<dbReference type="EMBL" id="CM026423">
    <property type="protein sequence ID" value="KAG0583379.1"/>
    <property type="molecule type" value="Genomic_DNA"/>
</dbReference>
<dbReference type="AlphaFoldDB" id="A0A8T0IK94"/>
<gene>
    <name evidence="1" type="ORF">KC19_3G131700</name>
</gene>
<dbReference type="Proteomes" id="UP000822688">
    <property type="component" value="Chromosome 3"/>
</dbReference>
<keyword evidence="2" id="KW-1185">Reference proteome</keyword>
<evidence type="ECO:0000313" key="1">
    <source>
        <dbReference type="EMBL" id="KAG0583379.1"/>
    </source>
</evidence>
<sequence>MPHRIPKTLNPHALTDTSRILAVSVQLFTRLNIVSPGILSEPRSALFVFLQARNPLNDLKPAYCCIGLLSFATDDKLHYCRIGLRICRDAQQLHTRYVFTCAQKVIVSWAPGQEVFNPCLRICLGISKDIEGECR</sequence>
<name>A0A8T0IK94_CERPU</name>
<evidence type="ECO:0000313" key="2">
    <source>
        <dbReference type="Proteomes" id="UP000822688"/>
    </source>
</evidence>
<reference evidence="1" key="1">
    <citation type="submission" date="2020-06" db="EMBL/GenBank/DDBJ databases">
        <title>WGS assembly of Ceratodon purpureus strain R40.</title>
        <authorList>
            <person name="Carey S.B."/>
            <person name="Jenkins J."/>
            <person name="Shu S."/>
            <person name="Lovell J.T."/>
            <person name="Sreedasyam A."/>
            <person name="Maumus F."/>
            <person name="Tiley G.P."/>
            <person name="Fernandez-Pozo N."/>
            <person name="Barry K."/>
            <person name="Chen C."/>
            <person name="Wang M."/>
            <person name="Lipzen A."/>
            <person name="Daum C."/>
            <person name="Saski C.A."/>
            <person name="Payton A.C."/>
            <person name="Mcbreen J.C."/>
            <person name="Conrad R.E."/>
            <person name="Kollar L.M."/>
            <person name="Olsson S."/>
            <person name="Huttunen S."/>
            <person name="Landis J.B."/>
            <person name="Wickett N.J."/>
            <person name="Johnson M.G."/>
            <person name="Rensing S.A."/>
            <person name="Grimwood J."/>
            <person name="Schmutz J."/>
            <person name="Mcdaniel S.F."/>
        </authorList>
    </citation>
    <scope>NUCLEOTIDE SEQUENCE</scope>
    <source>
        <strain evidence="1">R40</strain>
    </source>
</reference>
<proteinExistence type="predicted"/>